<dbReference type="Proteomes" id="UP000001593">
    <property type="component" value="Unassembled WGS sequence"/>
</dbReference>
<dbReference type="InParanoid" id="A7SGM0"/>
<feature type="signal peptide" evidence="2">
    <location>
        <begin position="1"/>
        <end position="18"/>
    </location>
</feature>
<protein>
    <submittedName>
        <fullName evidence="3">Uncharacterized protein</fullName>
    </submittedName>
</protein>
<evidence type="ECO:0000256" key="2">
    <source>
        <dbReference type="SAM" id="SignalP"/>
    </source>
</evidence>
<feature type="compositionally biased region" description="Acidic residues" evidence="1">
    <location>
        <begin position="317"/>
        <end position="327"/>
    </location>
</feature>
<organism evidence="3 4">
    <name type="scientific">Nematostella vectensis</name>
    <name type="common">Starlet sea anemone</name>
    <dbReference type="NCBI Taxonomy" id="45351"/>
    <lineage>
        <taxon>Eukaryota</taxon>
        <taxon>Metazoa</taxon>
        <taxon>Cnidaria</taxon>
        <taxon>Anthozoa</taxon>
        <taxon>Hexacorallia</taxon>
        <taxon>Actiniaria</taxon>
        <taxon>Edwardsiidae</taxon>
        <taxon>Nematostella</taxon>
    </lineage>
</organism>
<dbReference type="AlphaFoldDB" id="A7SGM0"/>
<evidence type="ECO:0000313" key="3">
    <source>
        <dbReference type="EMBL" id="EDO37160.1"/>
    </source>
</evidence>
<dbReference type="HOGENOM" id="CLU_763550_0_0_1"/>
<keyword evidence="4" id="KW-1185">Reference proteome</keyword>
<keyword evidence="2" id="KW-0732">Signal</keyword>
<name>A7SGM0_NEMVE</name>
<accession>A7SGM0</accession>
<evidence type="ECO:0000313" key="4">
    <source>
        <dbReference type="Proteomes" id="UP000001593"/>
    </source>
</evidence>
<feature type="compositionally biased region" description="Acidic residues" evidence="1">
    <location>
        <begin position="342"/>
        <end position="357"/>
    </location>
</feature>
<feature type="chain" id="PRO_5002715255" evidence="2">
    <location>
        <begin position="19"/>
        <end position="363"/>
    </location>
</feature>
<sequence>MKAVIVFLLVAFAAAAIAYPLETYDDVEEALGEVMEDHRAAKFRCELREKVRKIVEVGKNALKNNVTQEEVWKEGMEKTNELIRETKNRLSEEFKEKLKPQVHRLKMKIYRYHMRILKNMYREMKKHKLHEFAERILSAINHLKENKPKYLPGNKDDEDEELDDLEDIEEDSVAEFRCNLYEAVKKIVQAAKKAKEENASHEKIWKMGEKKTDALLKKMSTKLYMEFHKKVAAIPKVMKLYKEFEKEVGKIERVKELHEEFKKKVGEIPKVQRMAKSLGRKIYRLHLFVKEEMKMLLKKEDEALELSNFAEHAFGGTEEDDLPEEESNALGGTEESNALGGTEDESDALGGTEDESDALGGTE</sequence>
<dbReference type="EMBL" id="DS469653">
    <property type="protein sequence ID" value="EDO37160.1"/>
    <property type="molecule type" value="Genomic_DNA"/>
</dbReference>
<gene>
    <name evidence="3" type="ORF">NEMVEDRAFT_v1g245153</name>
</gene>
<evidence type="ECO:0000256" key="1">
    <source>
        <dbReference type="SAM" id="MobiDB-lite"/>
    </source>
</evidence>
<reference evidence="3 4" key="1">
    <citation type="journal article" date="2007" name="Science">
        <title>Sea anemone genome reveals ancestral eumetazoan gene repertoire and genomic organization.</title>
        <authorList>
            <person name="Putnam N.H."/>
            <person name="Srivastava M."/>
            <person name="Hellsten U."/>
            <person name="Dirks B."/>
            <person name="Chapman J."/>
            <person name="Salamov A."/>
            <person name="Terry A."/>
            <person name="Shapiro H."/>
            <person name="Lindquist E."/>
            <person name="Kapitonov V.V."/>
            <person name="Jurka J."/>
            <person name="Genikhovich G."/>
            <person name="Grigoriev I.V."/>
            <person name="Lucas S.M."/>
            <person name="Steele R.E."/>
            <person name="Finnerty J.R."/>
            <person name="Technau U."/>
            <person name="Martindale M.Q."/>
            <person name="Rokhsar D.S."/>
        </authorList>
    </citation>
    <scope>NUCLEOTIDE SEQUENCE [LARGE SCALE GENOMIC DNA]</scope>
    <source>
        <strain evidence="4">CH2 X CH6</strain>
    </source>
</reference>
<feature type="region of interest" description="Disordered" evidence="1">
    <location>
        <begin position="314"/>
        <end position="363"/>
    </location>
</feature>
<proteinExistence type="predicted"/>